<proteinExistence type="predicted"/>
<dbReference type="AlphaFoldDB" id="A0A4Z2GRZ7"/>
<sequence length="278" mass="30079">MSSRRGAFLKSLSGQQLKETPKLSPAHHAEAESNLSPSVTRDAQKAAVRHGLRIDANVPFEYVPEVDVIKGELYGHVHFLRVGNADSSRDDQGGALGPRHSLWKDGKVLHHAWALLVKHPHGQQRHAGAVVLEGQVEAVLRQRAEAPHFRVDLHQASAEVHLREAFVRRDGVHLEVRRLHPEGGAFGGDDGVGLVVVEVEGLFARAGDFGDGAAVAHRESDLHVDALRSTPVDEGGEQPVVLTGVEDVAHLVGPDGVEVFIIATHLLPLQKEKERADG</sequence>
<evidence type="ECO:0000256" key="1">
    <source>
        <dbReference type="SAM" id="MobiDB-lite"/>
    </source>
</evidence>
<evidence type="ECO:0000313" key="3">
    <source>
        <dbReference type="Proteomes" id="UP000314294"/>
    </source>
</evidence>
<dbReference type="Proteomes" id="UP000314294">
    <property type="component" value="Unassembled WGS sequence"/>
</dbReference>
<protein>
    <submittedName>
        <fullName evidence="2">Uncharacterized protein</fullName>
    </submittedName>
</protein>
<accession>A0A4Z2GRZ7</accession>
<keyword evidence="3" id="KW-1185">Reference proteome</keyword>
<evidence type="ECO:0000313" key="2">
    <source>
        <dbReference type="EMBL" id="TNN55895.1"/>
    </source>
</evidence>
<organism evidence="2 3">
    <name type="scientific">Liparis tanakae</name>
    <name type="common">Tanaka's snailfish</name>
    <dbReference type="NCBI Taxonomy" id="230148"/>
    <lineage>
        <taxon>Eukaryota</taxon>
        <taxon>Metazoa</taxon>
        <taxon>Chordata</taxon>
        <taxon>Craniata</taxon>
        <taxon>Vertebrata</taxon>
        <taxon>Euteleostomi</taxon>
        <taxon>Actinopterygii</taxon>
        <taxon>Neopterygii</taxon>
        <taxon>Teleostei</taxon>
        <taxon>Neoteleostei</taxon>
        <taxon>Acanthomorphata</taxon>
        <taxon>Eupercaria</taxon>
        <taxon>Perciformes</taxon>
        <taxon>Cottioidei</taxon>
        <taxon>Cottales</taxon>
        <taxon>Liparidae</taxon>
        <taxon>Liparis</taxon>
    </lineage>
</organism>
<name>A0A4Z2GRZ7_9TELE</name>
<reference evidence="2 3" key="1">
    <citation type="submission" date="2019-03" db="EMBL/GenBank/DDBJ databases">
        <title>First draft genome of Liparis tanakae, snailfish: a comprehensive survey of snailfish specific genes.</title>
        <authorList>
            <person name="Kim W."/>
            <person name="Song I."/>
            <person name="Jeong J.-H."/>
            <person name="Kim D."/>
            <person name="Kim S."/>
            <person name="Ryu S."/>
            <person name="Song J.Y."/>
            <person name="Lee S.K."/>
        </authorList>
    </citation>
    <scope>NUCLEOTIDE SEQUENCE [LARGE SCALE GENOMIC DNA]</scope>
    <source>
        <tissue evidence="2">Muscle</tissue>
    </source>
</reference>
<feature type="region of interest" description="Disordered" evidence="1">
    <location>
        <begin position="1"/>
        <end position="42"/>
    </location>
</feature>
<dbReference type="EMBL" id="SRLO01000443">
    <property type="protein sequence ID" value="TNN55895.1"/>
    <property type="molecule type" value="Genomic_DNA"/>
</dbReference>
<gene>
    <name evidence="2" type="ORF">EYF80_033894</name>
</gene>
<dbReference type="OrthoDB" id="10674668at2759"/>
<comment type="caution">
    <text evidence="2">The sequence shown here is derived from an EMBL/GenBank/DDBJ whole genome shotgun (WGS) entry which is preliminary data.</text>
</comment>